<name>A0A369KD09_HYPMA</name>
<protein>
    <submittedName>
        <fullName evidence="2">Uncharacterized protein</fullName>
    </submittedName>
</protein>
<dbReference type="AlphaFoldDB" id="A0A369KD09"/>
<gene>
    <name evidence="2" type="ORF">Hypma_014982</name>
</gene>
<dbReference type="Pfam" id="PF20414">
    <property type="entry name" value="DUF6698"/>
    <property type="match status" value="1"/>
</dbReference>
<organism evidence="2 3">
    <name type="scientific">Hypsizygus marmoreus</name>
    <name type="common">White beech mushroom</name>
    <name type="synonym">Agaricus marmoreus</name>
    <dbReference type="NCBI Taxonomy" id="39966"/>
    <lineage>
        <taxon>Eukaryota</taxon>
        <taxon>Fungi</taxon>
        <taxon>Dikarya</taxon>
        <taxon>Basidiomycota</taxon>
        <taxon>Agaricomycotina</taxon>
        <taxon>Agaricomycetes</taxon>
        <taxon>Agaricomycetidae</taxon>
        <taxon>Agaricales</taxon>
        <taxon>Tricholomatineae</taxon>
        <taxon>Lyophyllaceae</taxon>
        <taxon>Hypsizygus</taxon>
    </lineage>
</organism>
<sequence length="406" mass="44848">MLASPNILASVTNKLFKSSALKGGSKRKTCDEDNDENATPDSIDNQRAYYDHGRTFARLGGVFSDIFDIIKAGVKYETIEVDESAALVETISREVQIWDALCQVIPNFRIEMITIAHQPKLQRNVAASIHAGINNVRAEDTSGLKTRILSYLNFDTTMSLQPTIILGNKCDRGWIHPVTAALLCPLEYPATQETFEAIQEGQLSVTAEQYPRFLYPHDRIYNPNDIASGLLEGHVMIRVAKHIFQGPSAALQRLGYHRGKRGNASIIGLKTMTPHTIAYIAIQTRYALTSSTSWSMVDTHFDNEAFFWDIVDMFEFGDLDHILDLYDHQVFGISIGVPTAITMEEAGKISDATRLKAQRAAKRARHTQESEPSSQASSFDNAPTIQVEDGAVDDRGNGSGVLPTAA</sequence>
<evidence type="ECO:0000313" key="2">
    <source>
        <dbReference type="EMBL" id="RDB29653.1"/>
    </source>
</evidence>
<dbReference type="STRING" id="39966.A0A369KD09"/>
<feature type="region of interest" description="Disordered" evidence="1">
    <location>
        <begin position="358"/>
        <end position="406"/>
    </location>
</feature>
<dbReference type="InterPro" id="IPR046521">
    <property type="entry name" value="DUF6698"/>
</dbReference>
<keyword evidence="3" id="KW-1185">Reference proteome</keyword>
<dbReference type="OrthoDB" id="3160134at2759"/>
<accession>A0A369KD09</accession>
<evidence type="ECO:0000256" key="1">
    <source>
        <dbReference type="SAM" id="MobiDB-lite"/>
    </source>
</evidence>
<feature type="region of interest" description="Disordered" evidence="1">
    <location>
        <begin position="23"/>
        <end position="44"/>
    </location>
</feature>
<proteinExistence type="predicted"/>
<reference evidence="2" key="1">
    <citation type="submission" date="2018-04" db="EMBL/GenBank/DDBJ databases">
        <title>Whole genome sequencing of Hypsizygus marmoreus.</title>
        <authorList>
            <person name="Choi I.-G."/>
            <person name="Min B."/>
            <person name="Kim J.-G."/>
            <person name="Kim S."/>
            <person name="Oh Y.-L."/>
            <person name="Kong W.-S."/>
            <person name="Park H."/>
            <person name="Jeong J."/>
            <person name="Song E.-S."/>
        </authorList>
    </citation>
    <scope>NUCLEOTIDE SEQUENCE [LARGE SCALE GENOMIC DNA]</scope>
    <source>
        <strain evidence="2">51987-8</strain>
    </source>
</reference>
<comment type="caution">
    <text evidence="2">The sequence shown here is derived from an EMBL/GenBank/DDBJ whole genome shotgun (WGS) entry which is preliminary data.</text>
</comment>
<dbReference type="InParanoid" id="A0A369KD09"/>
<evidence type="ECO:0000313" key="3">
    <source>
        <dbReference type="Proteomes" id="UP000076154"/>
    </source>
</evidence>
<dbReference type="Proteomes" id="UP000076154">
    <property type="component" value="Unassembled WGS sequence"/>
</dbReference>
<dbReference type="EMBL" id="LUEZ02000010">
    <property type="protein sequence ID" value="RDB29653.1"/>
    <property type="molecule type" value="Genomic_DNA"/>
</dbReference>
<feature type="compositionally biased region" description="Polar residues" evidence="1">
    <location>
        <begin position="370"/>
        <end position="384"/>
    </location>
</feature>